<dbReference type="InterPro" id="IPR050279">
    <property type="entry name" value="Plant_def-hormone_signal"/>
</dbReference>
<dbReference type="GO" id="GO:0038023">
    <property type="term" value="F:signaling receptor activity"/>
    <property type="evidence" value="ECO:0007669"/>
    <property type="project" value="InterPro"/>
</dbReference>
<dbReference type="PANTHER" id="PTHR31213">
    <property type="entry name" value="OS08G0374000 PROTEIN-RELATED"/>
    <property type="match status" value="1"/>
</dbReference>
<evidence type="ECO:0000259" key="4">
    <source>
        <dbReference type="SMART" id="SM01037"/>
    </source>
</evidence>
<dbReference type="AlphaFoldDB" id="A0A438FY19"/>
<dbReference type="SMART" id="SM01037">
    <property type="entry name" value="Bet_v_1"/>
    <property type="match status" value="1"/>
</dbReference>
<dbReference type="InterPro" id="IPR023393">
    <property type="entry name" value="START-like_dom_sf"/>
</dbReference>
<dbReference type="Proteomes" id="UP000288805">
    <property type="component" value="Unassembled WGS sequence"/>
</dbReference>
<dbReference type="FunFam" id="3.30.530.20:FF:000007">
    <property type="entry name" value="Major pollen allergen Bet v 1-A"/>
    <property type="match status" value="1"/>
</dbReference>
<dbReference type="GO" id="GO:0006952">
    <property type="term" value="P:defense response"/>
    <property type="evidence" value="ECO:0007669"/>
    <property type="project" value="UniProtKB-KW"/>
</dbReference>
<accession>A0A438FY19</accession>
<keyword evidence="3" id="KW-0568">Pathogenesis-related protein</keyword>
<evidence type="ECO:0000313" key="6">
    <source>
        <dbReference type="Proteomes" id="UP000288805"/>
    </source>
</evidence>
<reference evidence="5 6" key="1">
    <citation type="journal article" date="2018" name="PLoS Genet.">
        <title>Population sequencing reveals clonal diversity and ancestral inbreeding in the grapevine cultivar Chardonnay.</title>
        <authorList>
            <person name="Roach M.J."/>
            <person name="Johnson D.L."/>
            <person name="Bohlmann J."/>
            <person name="van Vuuren H.J."/>
            <person name="Jones S.J."/>
            <person name="Pretorius I.S."/>
            <person name="Schmidt S.A."/>
            <person name="Borneman A.R."/>
        </authorList>
    </citation>
    <scope>NUCLEOTIDE SEQUENCE [LARGE SCALE GENOMIC DNA]</scope>
    <source>
        <strain evidence="6">cv. Chardonnay</strain>
        <tissue evidence="5">Leaf</tissue>
    </source>
</reference>
<dbReference type="GO" id="GO:0004864">
    <property type="term" value="F:protein phosphatase inhibitor activity"/>
    <property type="evidence" value="ECO:0007669"/>
    <property type="project" value="InterPro"/>
</dbReference>
<dbReference type="PRINTS" id="PR00634">
    <property type="entry name" value="BETALLERGEN"/>
</dbReference>
<dbReference type="Gene3D" id="3.30.530.20">
    <property type="match status" value="1"/>
</dbReference>
<evidence type="ECO:0000313" key="5">
    <source>
        <dbReference type="EMBL" id="RVW64834.1"/>
    </source>
</evidence>
<evidence type="ECO:0000256" key="2">
    <source>
        <dbReference type="ARBA" id="ARBA00022821"/>
    </source>
</evidence>
<dbReference type="CDD" id="cd07816">
    <property type="entry name" value="Bet_v1-like"/>
    <property type="match status" value="1"/>
</dbReference>
<dbReference type="InterPro" id="IPR024949">
    <property type="entry name" value="Bet_v_I_allergen"/>
</dbReference>
<organism evidence="5 6">
    <name type="scientific">Vitis vinifera</name>
    <name type="common">Grape</name>
    <dbReference type="NCBI Taxonomy" id="29760"/>
    <lineage>
        <taxon>Eukaryota</taxon>
        <taxon>Viridiplantae</taxon>
        <taxon>Streptophyta</taxon>
        <taxon>Embryophyta</taxon>
        <taxon>Tracheophyta</taxon>
        <taxon>Spermatophyta</taxon>
        <taxon>Magnoliopsida</taxon>
        <taxon>eudicotyledons</taxon>
        <taxon>Gunneridae</taxon>
        <taxon>Pentapetalae</taxon>
        <taxon>rosids</taxon>
        <taxon>Vitales</taxon>
        <taxon>Vitaceae</taxon>
        <taxon>Viteae</taxon>
        <taxon>Vitis</taxon>
    </lineage>
</organism>
<dbReference type="InterPro" id="IPR000916">
    <property type="entry name" value="Bet_v_I/MLP"/>
</dbReference>
<feature type="domain" description="Bet v I/Major latex protein" evidence="4">
    <location>
        <begin position="5"/>
        <end position="152"/>
    </location>
</feature>
<dbReference type="PANTHER" id="PTHR31213:SF127">
    <property type="entry name" value="BET V I_MAJOR LATEX PROTEIN DOMAIN-CONTAINING PROTEIN"/>
    <property type="match status" value="1"/>
</dbReference>
<protein>
    <submittedName>
        <fullName evidence="5">Pathogenesis-related protein STH-21</fullName>
    </submittedName>
</protein>
<gene>
    <name evidence="5" type="primary">STH-21</name>
    <name evidence="5" type="ORF">CK203_051993</name>
</gene>
<sequence>MGVVSFAQESESPVAPGRLFKALILDSHNLCPKLMPQSIKSIDIIQGDGGVGTIKQTNFTRGIHIKHRIDEVDNEKCRCKFTLIEGDVMGEKLRSAAYEIEFMDDGEGGSICRMLSEYETVGDVVFRDEDIEEGKEKATELFKPVEAFLLANPDAYA</sequence>
<dbReference type="SUPFAM" id="SSF55961">
    <property type="entry name" value="Bet v1-like"/>
    <property type="match status" value="1"/>
</dbReference>
<proteinExistence type="inferred from homology"/>
<dbReference type="EMBL" id="QGNW01000702">
    <property type="protein sequence ID" value="RVW64834.1"/>
    <property type="molecule type" value="Genomic_DNA"/>
</dbReference>
<dbReference type="GO" id="GO:0009738">
    <property type="term" value="P:abscisic acid-activated signaling pathway"/>
    <property type="evidence" value="ECO:0007669"/>
    <property type="project" value="InterPro"/>
</dbReference>
<name>A0A438FY19_VITVI</name>
<evidence type="ECO:0000256" key="3">
    <source>
        <dbReference type="ARBA" id="ARBA00023265"/>
    </source>
</evidence>
<evidence type="ECO:0000256" key="1">
    <source>
        <dbReference type="ARBA" id="ARBA00009744"/>
    </source>
</evidence>
<keyword evidence="2" id="KW-0611">Plant defense</keyword>
<comment type="similarity">
    <text evidence="1">Belongs to the BetVI family.</text>
</comment>
<comment type="caution">
    <text evidence="5">The sequence shown here is derived from an EMBL/GenBank/DDBJ whole genome shotgun (WGS) entry which is preliminary data.</text>
</comment>
<dbReference type="GO" id="GO:0010427">
    <property type="term" value="F:abscisic acid binding"/>
    <property type="evidence" value="ECO:0007669"/>
    <property type="project" value="InterPro"/>
</dbReference>
<dbReference type="Pfam" id="PF00407">
    <property type="entry name" value="Bet_v_1"/>
    <property type="match status" value="1"/>
</dbReference>